<dbReference type="InterPro" id="IPR029280">
    <property type="entry name" value="LNP1"/>
</dbReference>
<reference evidence="3" key="1">
    <citation type="submission" date="2018-12" db="EMBL/GenBank/DDBJ databases">
        <authorList>
            <person name="Yazar S."/>
        </authorList>
    </citation>
    <scope>NUCLEOTIDE SEQUENCE [LARGE SCALE GENOMIC DNA]</scope>
</reference>
<dbReference type="OrthoDB" id="8062037at2759"/>
<proteinExistence type="predicted"/>
<name>A0A4X2KYZ0_VOMUR</name>
<dbReference type="GeneID" id="114047805"/>
<reference evidence="2" key="2">
    <citation type="submission" date="2025-08" db="UniProtKB">
        <authorList>
            <consortium name="Ensembl"/>
        </authorList>
    </citation>
    <scope>IDENTIFICATION</scope>
</reference>
<gene>
    <name evidence="2" type="primary">LNP1</name>
</gene>
<sequence length="187" mass="21906">MENEDDDDVSFAKWMSSFWGHSWIDENERELRSHRERRTQDIRNRRTSLPCPTQFAALPVSTIHGPSTVVPVSGHPRRHSHEDHEFGLHHHMSTGKMCSQNSSLQGQMKPKGRSHSIQEFSEHFEQQLCIRTKRSVSLEPEDRKERKDRESLRGRTKAHQEAGERRRSKEKEQEEANVAALTKKIYE</sequence>
<accession>A0A4X2KYZ0</accession>
<dbReference type="CTD" id="348801"/>
<dbReference type="RefSeq" id="XP_027724544.1">
    <property type="nucleotide sequence ID" value="XM_027868743.1"/>
</dbReference>
<feature type="region of interest" description="Disordered" evidence="1">
    <location>
        <begin position="93"/>
        <end position="116"/>
    </location>
</feature>
<dbReference type="PANTHER" id="PTHR35667">
    <property type="entry name" value="LEUKEMIA NUP98 FUSION PARTNER 1"/>
    <property type="match status" value="1"/>
</dbReference>
<protein>
    <recommendedName>
        <fullName evidence="4">Leukemia NUP98 fusion partner 1</fullName>
    </recommendedName>
</protein>
<dbReference type="Ensembl" id="ENSVURT00010019211.1">
    <property type="protein sequence ID" value="ENSVURP00010016903.1"/>
    <property type="gene ID" value="ENSVURG00010012941.1"/>
</dbReference>
<dbReference type="OMA" id="EDQDVKC"/>
<dbReference type="GeneTree" id="ENSGT00390000007797"/>
<dbReference type="AlphaFoldDB" id="A0A4X2KYZ0"/>
<dbReference type="Proteomes" id="UP000314987">
    <property type="component" value="Unassembled WGS sequence"/>
</dbReference>
<feature type="compositionally biased region" description="Basic and acidic residues" evidence="1">
    <location>
        <begin position="140"/>
        <end position="174"/>
    </location>
</feature>
<evidence type="ECO:0008006" key="4">
    <source>
        <dbReference type="Google" id="ProtNLM"/>
    </source>
</evidence>
<dbReference type="Pfam" id="PF15419">
    <property type="entry name" value="LNP1"/>
    <property type="match status" value="1"/>
</dbReference>
<dbReference type="PANTHER" id="PTHR35667:SF1">
    <property type="entry name" value="LEUKEMIA NUP98 FUSION PARTNER 1"/>
    <property type="match status" value="1"/>
</dbReference>
<feature type="region of interest" description="Disordered" evidence="1">
    <location>
        <begin position="135"/>
        <end position="187"/>
    </location>
</feature>
<keyword evidence="3" id="KW-1185">Reference proteome</keyword>
<evidence type="ECO:0000313" key="3">
    <source>
        <dbReference type="Proteomes" id="UP000314987"/>
    </source>
</evidence>
<dbReference type="RefSeq" id="XP_027724548.1">
    <property type="nucleotide sequence ID" value="XM_027868747.1"/>
</dbReference>
<organism evidence="2 3">
    <name type="scientific">Vombatus ursinus</name>
    <name type="common">Common wombat</name>
    <dbReference type="NCBI Taxonomy" id="29139"/>
    <lineage>
        <taxon>Eukaryota</taxon>
        <taxon>Metazoa</taxon>
        <taxon>Chordata</taxon>
        <taxon>Craniata</taxon>
        <taxon>Vertebrata</taxon>
        <taxon>Euteleostomi</taxon>
        <taxon>Mammalia</taxon>
        <taxon>Metatheria</taxon>
        <taxon>Diprotodontia</taxon>
        <taxon>Vombatidae</taxon>
        <taxon>Vombatus</taxon>
    </lineage>
</organism>
<reference evidence="2" key="3">
    <citation type="submission" date="2025-09" db="UniProtKB">
        <authorList>
            <consortium name="Ensembl"/>
        </authorList>
    </citation>
    <scope>IDENTIFICATION</scope>
</reference>
<evidence type="ECO:0000256" key="1">
    <source>
        <dbReference type="SAM" id="MobiDB-lite"/>
    </source>
</evidence>
<feature type="compositionally biased region" description="Polar residues" evidence="1">
    <location>
        <begin position="96"/>
        <end position="106"/>
    </location>
</feature>
<evidence type="ECO:0000313" key="2">
    <source>
        <dbReference type="Ensembl" id="ENSVURP00010016903.1"/>
    </source>
</evidence>